<keyword evidence="1" id="KW-0175">Coiled coil</keyword>
<protein>
    <submittedName>
        <fullName evidence="4">DnaJ domain-containing protein</fullName>
    </submittedName>
</protein>
<evidence type="ECO:0000256" key="1">
    <source>
        <dbReference type="SAM" id="Coils"/>
    </source>
</evidence>
<dbReference type="PROSITE" id="PS50076">
    <property type="entry name" value="DNAJ_2"/>
    <property type="match status" value="1"/>
</dbReference>
<dbReference type="Proteomes" id="UP001570846">
    <property type="component" value="Unassembled WGS sequence"/>
</dbReference>
<proteinExistence type="predicted"/>
<feature type="region of interest" description="Disordered" evidence="2">
    <location>
        <begin position="147"/>
        <end position="166"/>
    </location>
</feature>
<evidence type="ECO:0000256" key="2">
    <source>
        <dbReference type="SAM" id="MobiDB-lite"/>
    </source>
</evidence>
<sequence>MDKNYYQLLGLKPRASQLEIKEAYRKLSKKVHPDLNQGEVFFEEYFKEVKEAYEVLSDPERKRQYDTRQYRPLVAASPILPSNLKNLEYQVSRLELKLQDQNEQMDLLQAEKKALHQELDHFVQALFEVKNEKTLLQKKVKELEKEQATVKKEQPPVVRPAEGPSPQELQRRILALEQELQRVHQSASSKRQELTQETQKKQALEKRVQELSLASAKQHQLEKQVQALAQEAEQHQTRLAELQEIADQATAELQAKTKELERVLLQRQTLQGHLQELEQRQQQPPLPIASSKEEKGRHHQNQLLEITTQNQALQTQVHDLELATEQLKQVLQDKNKLLQQEKTQKQDLQGKIKTLDIQLTRQQQLLNDQTTRLEQEVASKNTLLEKIRHLEEEESQLQVFLKTKTQEKGQLSQQLMALENARQTLEQEIAQLRTQVQALELQAAQDKTALKVSAQALEGSHQEVKTLHHQLEDLRKTHTAAQQALHQKTQDLEKEAAKKRVALGRIQELEKEKSAQVLKERELQKEMTGVVRKYAHLALLQPFLVEHMDFFNSAAPEQYGTSFERADIKYIFSRMKITVLTDKPGTLPVLVKYLKPNGQLYFNPKSSPTGYSFAATISYSPEEEYLYLSGWGSDRETTFVAGDHRVEIYDQSGRQLANANFQVKEKMMTVSKIRNFFQPSGA</sequence>
<evidence type="ECO:0000313" key="5">
    <source>
        <dbReference type="Proteomes" id="UP001570846"/>
    </source>
</evidence>
<name>A0ABV4RH08_9BACT</name>
<dbReference type="InterPro" id="IPR001623">
    <property type="entry name" value="DnaJ_domain"/>
</dbReference>
<dbReference type="PROSITE" id="PS00636">
    <property type="entry name" value="DNAJ_1"/>
    <property type="match status" value="1"/>
</dbReference>
<accession>A0ABV4RH08</accession>
<dbReference type="PRINTS" id="PR00625">
    <property type="entry name" value="JDOMAIN"/>
</dbReference>
<dbReference type="InterPro" id="IPR036869">
    <property type="entry name" value="J_dom_sf"/>
</dbReference>
<feature type="region of interest" description="Disordered" evidence="2">
    <location>
        <begin position="276"/>
        <end position="295"/>
    </location>
</feature>
<dbReference type="PANTHER" id="PTHR43096:SF58">
    <property type="entry name" value="CHAPERONE DNAJ-DOMAIN SUPERFAMILY PROTEIN"/>
    <property type="match status" value="1"/>
</dbReference>
<dbReference type="SMART" id="SM00271">
    <property type="entry name" value="DnaJ"/>
    <property type="match status" value="1"/>
</dbReference>
<dbReference type="SUPFAM" id="SSF46565">
    <property type="entry name" value="Chaperone J-domain"/>
    <property type="match status" value="1"/>
</dbReference>
<organism evidence="4 5">
    <name type="scientific">Rufibacter glacialis</name>
    <dbReference type="NCBI Taxonomy" id="1259555"/>
    <lineage>
        <taxon>Bacteria</taxon>
        <taxon>Pseudomonadati</taxon>
        <taxon>Bacteroidota</taxon>
        <taxon>Cytophagia</taxon>
        <taxon>Cytophagales</taxon>
        <taxon>Hymenobacteraceae</taxon>
        <taxon>Rufibacter</taxon>
    </lineage>
</organism>
<dbReference type="InterPro" id="IPR018253">
    <property type="entry name" value="DnaJ_domain_CS"/>
</dbReference>
<keyword evidence="5" id="KW-1185">Reference proteome</keyword>
<gene>
    <name evidence="4" type="ORF">ACD591_10235</name>
</gene>
<dbReference type="Pfam" id="PF00226">
    <property type="entry name" value="DnaJ"/>
    <property type="match status" value="1"/>
</dbReference>
<dbReference type="RefSeq" id="WP_225840867.1">
    <property type="nucleotide sequence ID" value="NZ_BMMG01000006.1"/>
</dbReference>
<feature type="coiled-coil region" evidence="1">
    <location>
        <begin position="310"/>
        <end position="526"/>
    </location>
</feature>
<comment type="caution">
    <text evidence="4">The sequence shown here is derived from an EMBL/GenBank/DDBJ whole genome shotgun (WGS) entry which is preliminary data.</text>
</comment>
<feature type="domain" description="J" evidence="3">
    <location>
        <begin position="4"/>
        <end position="69"/>
    </location>
</feature>
<dbReference type="CDD" id="cd06257">
    <property type="entry name" value="DnaJ"/>
    <property type="match status" value="1"/>
</dbReference>
<dbReference type="EMBL" id="JBGOGF010000005">
    <property type="protein sequence ID" value="MFA1771670.1"/>
    <property type="molecule type" value="Genomic_DNA"/>
</dbReference>
<dbReference type="PANTHER" id="PTHR43096">
    <property type="entry name" value="DNAJ HOMOLOG 1, MITOCHONDRIAL-RELATED"/>
    <property type="match status" value="1"/>
</dbReference>
<evidence type="ECO:0000259" key="3">
    <source>
        <dbReference type="PROSITE" id="PS50076"/>
    </source>
</evidence>
<reference evidence="4 5" key="1">
    <citation type="submission" date="2024-08" db="EMBL/GenBank/DDBJ databases">
        <authorList>
            <person name="Wei W."/>
        </authorList>
    </citation>
    <scope>NUCLEOTIDE SEQUENCE [LARGE SCALE GENOMIC DNA]</scope>
    <source>
        <strain evidence="4 5">XU2</strain>
    </source>
</reference>
<evidence type="ECO:0000313" key="4">
    <source>
        <dbReference type="EMBL" id="MFA1771670.1"/>
    </source>
</evidence>
<dbReference type="Gene3D" id="1.10.287.110">
    <property type="entry name" value="DnaJ domain"/>
    <property type="match status" value="1"/>
</dbReference>